<keyword evidence="3" id="KW-1185">Reference proteome</keyword>
<dbReference type="SUPFAM" id="SSF52317">
    <property type="entry name" value="Class I glutamine amidotransferase-like"/>
    <property type="match status" value="1"/>
</dbReference>
<dbReference type="Proteomes" id="UP000254508">
    <property type="component" value="Chromosome"/>
</dbReference>
<dbReference type="InterPro" id="IPR046540">
    <property type="entry name" value="DMFA2_C"/>
</dbReference>
<dbReference type="Pfam" id="PF20254">
    <property type="entry name" value="DMFA2_C"/>
    <property type="match status" value="1"/>
</dbReference>
<reference evidence="3" key="1">
    <citation type="submission" date="2018-07" db="EMBL/GenBank/DDBJ databases">
        <title>Genome sequence of Erythrobacter strain YH-07, an antagonistic bacterium isolated from Yellow Sea.</title>
        <authorList>
            <person name="Tang T."/>
            <person name="Liu Q."/>
            <person name="Sun X."/>
        </authorList>
    </citation>
    <scope>NUCLEOTIDE SEQUENCE [LARGE SCALE GENOMIC DNA]</scope>
    <source>
        <strain evidence="3">YH-07</strain>
    </source>
</reference>
<dbReference type="Gene3D" id="3.40.50.880">
    <property type="match status" value="1"/>
</dbReference>
<dbReference type="AlphaFoldDB" id="A0A345YH79"/>
<evidence type="ECO:0000313" key="3">
    <source>
        <dbReference type="Proteomes" id="UP000254508"/>
    </source>
</evidence>
<dbReference type="InterPro" id="IPR029062">
    <property type="entry name" value="Class_I_gatase-like"/>
</dbReference>
<proteinExistence type="predicted"/>
<dbReference type="KEGG" id="err:DVR09_14040"/>
<gene>
    <name evidence="2" type="ORF">DVR09_14040</name>
</gene>
<evidence type="ECO:0000259" key="1">
    <source>
        <dbReference type="Pfam" id="PF20254"/>
    </source>
</evidence>
<dbReference type="EMBL" id="CP031357">
    <property type="protein sequence ID" value="AXK43281.1"/>
    <property type="molecule type" value="Genomic_DNA"/>
</dbReference>
<accession>A0A345YH79</accession>
<sequence length="522" mass="57120">MSLPWFYPDRVSVAPGDELAIHASAPPGLYHLKISRVGSTNELKSTVEDIVIDQGEIPANVESCGCSWPVVLRFTIPADWKTGYYDLYLAGADGEGTHHFFNLKPGPGKPRARAAIVLATNTYQAYNYWGGANSYAHVEKLMRGEVDAAGSEQEAKGRLSRMRPYAQGLLMPRLGQPRLVNPAPRELGMAAHPATPEWMAEHQPSPYDFSACFVGKWEHAFVCWAEENGVELDYFTDQDLEAGAGILDPYRAVFLVGHSEYWSASARDAIDSLHEAGGNLIVFSGNTAYWKIRWEEDGQVMAVHKWRGESDDPLWGTPEEGRDGTHMWSHPAFGRPEAEMTGLSFLYGGYHRLGLCVGRGSAAYTIYDDKHWALEGTDLYYGDCIGGDIPLVGYENDGCPIRVDRRGLPVPDGGFGVPDDLSIIALAPATLFEDPAAPYPPIVPPGDIAILARIAHGEDNPVNRERLQHGHAVMASFRRGNGEVFNAGTTEWAHGLAAGDPYVDRITRNVLTRFGVPIGAAD</sequence>
<name>A0A345YH79_9SPHN</name>
<feature type="domain" description="N,N-dimethylformamidase beta subunit-like C-terminal" evidence="1">
    <location>
        <begin position="53"/>
        <end position="497"/>
    </location>
</feature>
<organism evidence="2 3">
    <name type="scientific">Erythrobacter aureus</name>
    <dbReference type="NCBI Taxonomy" id="2182384"/>
    <lineage>
        <taxon>Bacteria</taxon>
        <taxon>Pseudomonadati</taxon>
        <taxon>Pseudomonadota</taxon>
        <taxon>Alphaproteobacteria</taxon>
        <taxon>Sphingomonadales</taxon>
        <taxon>Erythrobacteraceae</taxon>
        <taxon>Erythrobacter/Porphyrobacter group</taxon>
        <taxon>Erythrobacter</taxon>
    </lineage>
</organism>
<evidence type="ECO:0000313" key="2">
    <source>
        <dbReference type="EMBL" id="AXK43281.1"/>
    </source>
</evidence>
<dbReference type="OrthoDB" id="505641at2"/>
<protein>
    <submittedName>
        <fullName evidence="2">DUF4350 domain-containing protein</fullName>
    </submittedName>
</protein>